<dbReference type="GO" id="GO:0015627">
    <property type="term" value="C:type II protein secretion system complex"/>
    <property type="evidence" value="ECO:0007669"/>
    <property type="project" value="TreeGrafter"/>
</dbReference>
<dbReference type="EMBL" id="LT629690">
    <property type="protein sequence ID" value="SDG05967.1"/>
    <property type="molecule type" value="Genomic_DNA"/>
</dbReference>
<dbReference type="Pfam" id="PF12836">
    <property type="entry name" value="HHH_3"/>
    <property type="match status" value="1"/>
</dbReference>
<dbReference type="PANTHER" id="PTHR21180">
    <property type="entry name" value="ENDONUCLEASE/EXONUCLEASE/PHOSPHATASE FAMILY DOMAIN-CONTAINING PROTEIN 1"/>
    <property type="match status" value="1"/>
</dbReference>
<keyword evidence="1" id="KW-0732">Signal</keyword>
<dbReference type="GO" id="GO:0020037">
    <property type="term" value="F:heme binding"/>
    <property type="evidence" value="ECO:0007669"/>
    <property type="project" value="InterPro"/>
</dbReference>
<dbReference type="Gene3D" id="1.10.760.10">
    <property type="entry name" value="Cytochrome c-like domain"/>
    <property type="match status" value="1"/>
</dbReference>
<keyword evidence="4" id="KW-1185">Reference proteome</keyword>
<dbReference type="RefSeq" id="WP_083346813.1">
    <property type="nucleotide sequence ID" value="NZ_LT629690.1"/>
</dbReference>
<evidence type="ECO:0000256" key="1">
    <source>
        <dbReference type="SAM" id="SignalP"/>
    </source>
</evidence>
<evidence type="ECO:0000259" key="2">
    <source>
        <dbReference type="Pfam" id="PF09098"/>
    </source>
</evidence>
<dbReference type="GO" id="GO:0009055">
    <property type="term" value="F:electron transfer activity"/>
    <property type="evidence" value="ECO:0007669"/>
    <property type="project" value="InterPro"/>
</dbReference>
<feature type="signal peptide" evidence="1">
    <location>
        <begin position="1"/>
        <end position="20"/>
    </location>
</feature>
<sequence>MRRSLLFGCVLGFVGGTALAQLPAGHDAALVQKKCTVCHDTDRVMSQRQDADGWQTTVNKMKALGAQIDAAEQKKIVAYLAAAFPAEMGPKLNINQASQVELEAAFSLKRKEAAAVVKYREQVGGFKSVDDLKKAPGMDAKKVDEKKADLTV</sequence>
<dbReference type="Proteomes" id="UP000182427">
    <property type="component" value="Chromosome I"/>
</dbReference>
<feature type="chain" id="PRO_5009242530" evidence="1">
    <location>
        <begin position="21"/>
        <end position="152"/>
    </location>
</feature>
<dbReference type="Gene3D" id="1.10.150.280">
    <property type="entry name" value="AF1531-like domain"/>
    <property type="match status" value="1"/>
</dbReference>
<gene>
    <name evidence="3" type="ORF">SAMN05444167_4140</name>
</gene>
<dbReference type="InterPro" id="IPR010994">
    <property type="entry name" value="RuvA_2-like"/>
</dbReference>
<dbReference type="InterPro" id="IPR051675">
    <property type="entry name" value="Endo/Exo/Phosphatase_dom_1"/>
</dbReference>
<dbReference type="SUPFAM" id="SSF46626">
    <property type="entry name" value="Cytochrome c"/>
    <property type="match status" value="1"/>
</dbReference>
<feature type="domain" description="Quinohemoprotein amine dehydrogenase alpha subunit haem binding" evidence="2">
    <location>
        <begin position="29"/>
        <end position="82"/>
    </location>
</feature>
<dbReference type="SUPFAM" id="SSF47781">
    <property type="entry name" value="RuvA domain 2-like"/>
    <property type="match status" value="1"/>
</dbReference>
<dbReference type="InterPro" id="IPR015182">
    <property type="entry name" value="QH-AmDH_asu_heme-bd_dom"/>
</dbReference>
<accession>A0A1G7R5I0</accession>
<proteinExistence type="predicted"/>
<organism evidence="3 4">
    <name type="scientific">Terriglobus roseus</name>
    <dbReference type="NCBI Taxonomy" id="392734"/>
    <lineage>
        <taxon>Bacteria</taxon>
        <taxon>Pseudomonadati</taxon>
        <taxon>Acidobacteriota</taxon>
        <taxon>Terriglobia</taxon>
        <taxon>Terriglobales</taxon>
        <taxon>Acidobacteriaceae</taxon>
        <taxon>Terriglobus</taxon>
    </lineage>
</organism>
<evidence type="ECO:0000313" key="4">
    <source>
        <dbReference type="Proteomes" id="UP000182427"/>
    </source>
</evidence>
<dbReference type="InterPro" id="IPR036909">
    <property type="entry name" value="Cyt_c-like_dom_sf"/>
</dbReference>
<protein>
    <submittedName>
        <fullName evidence="3">Competence protein ComEA helix-hairpin-helix repeat region</fullName>
    </submittedName>
</protein>
<dbReference type="OrthoDB" id="115232at2"/>
<dbReference type="GO" id="GO:0015628">
    <property type="term" value="P:protein secretion by the type II secretion system"/>
    <property type="evidence" value="ECO:0007669"/>
    <property type="project" value="TreeGrafter"/>
</dbReference>
<dbReference type="Pfam" id="PF09098">
    <property type="entry name" value="Dehyd-heme_bind"/>
    <property type="match status" value="1"/>
</dbReference>
<dbReference type="AlphaFoldDB" id="A0A1G7R5I0"/>
<evidence type="ECO:0000313" key="3">
    <source>
        <dbReference type="EMBL" id="SDG05967.1"/>
    </source>
</evidence>
<dbReference type="PANTHER" id="PTHR21180:SF32">
    <property type="entry name" value="ENDONUCLEASE_EXONUCLEASE_PHOSPHATASE FAMILY DOMAIN-CONTAINING PROTEIN 1"/>
    <property type="match status" value="1"/>
</dbReference>
<reference evidence="3 4" key="1">
    <citation type="submission" date="2016-10" db="EMBL/GenBank/DDBJ databases">
        <authorList>
            <person name="de Groot N.N."/>
        </authorList>
    </citation>
    <scope>NUCLEOTIDE SEQUENCE [LARGE SCALE GENOMIC DNA]</scope>
    <source>
        <strain evidence="3 4">GAS232</strain>
    </source>
</reference>
<name>A0A1G7R5I0_9BACT</name>